<keyword evidence="2" id="KW-0472">Membrane</keyword>
<feature type="region of interest" description="Disordered" evidence="1">
    <location>
        <begin position="1"/>
        <end position="31"/>
    </location>
</feature>
<evidence type="ECO:0000313" key="3">
    <source>
        <dbReference type="EMBL" id="KAG7368426.1"/>
    </source>
</evidence>
<feature type="transmembrane region" description="Helical" evidence="2">
    <location>
        <begin position="122"/>
        <end position="144"/>
    </location>
</feature>
<dbReference type="AlphaFoldDB" id="A0A9K3Q2D6"/>
<feature type="region of interest" description="Disordered" evidence="1">
    <location>
        <begin position="74"/>
        <end position="116"/>
    </location>
</feature>
<dbReference type="OrthoDB" id="44269at2759"/>
<keyword evidence="2" id="KW-0812">Transmembrane</keyword>
<evidence type="ECO:0000313" key="4">
    <source>
        <dbReference type="Proteomes" id="UP000693970"/>
    </source>
</evidence>
<organism evidence="3 4">
    <name type="scientific">Nitzschia inconspicua</name>
    <dbReference type="NCBI Taxonomy" id="303405"/>
    <lineage>
        <taxon>Eukaryota</taxon>
        <taxon>Sar</taxon>
        <taxon>Stramenopiles</taxon>
        <taxon>Ochrophyta</taxon>
        <taxon>Bacillariophyta</taxon>
        <taxon>Bacillariophyceae</taxon>
        <taxon>Bacillariophycidae</taxon>
        <taxon>Bacillariales</taxon>
        <taxon>Bacillariaceae</taxon>
        <taxon>Nitzschia</taxon>
    </lineage>
</organism>
<keyword evidence="4" id="KW-1185">Reference proteome</keyword>
<dbReference type="Proteomes" id="UP000693970">
    <property type="component" value="Unassembled WGS sequence"/>
</dbReference>
<name>A0A9K3Q2D6_9STRA</name>
<gene>
    <name evidence="3" type="ORF">IV203_031169</name>
</gene>
<protein>
    <submittedName>
        <fullName evidence="3">Rhamnosyl transferase</fullName>
    </submittedName>
</protein>
<dbReference type="GO" id="GO:0016740">
    <property type="term" value="F:transferase activity"/>
    <property type="evidence" value="ECO:0007669"/>
    <property type="project" value="UniProtKB-KW"/>
</dbReference>
<comment type="caution">
    <text evidence="3">The sequence shown here is derived from an EMBL/GenBank/DDBJ whole genome shotgun (WGS) entry which is preliminary data.</text>
</comment>
<reference evidence="3" key="1">
    <citation type="journal article" date="2021" name="Sci. Rep.">
        <title>Diploid genomic architecture of Nitzschia inconspicua, an elite biomass production diatom.</title>
        <authorList>
            <person name="Oliver A."/>
            <person name="Podell S."/>
            <person name="Pinowska A."/>
            <person name="Traller J.C."/>
            <person name="Smith S.R."/>
            <person name="McClure R."/>
            <person name="Beliaev A."/>
            <person name="Bohutskyi P."/>
            <person name="Hill E.A."/>
            <person name="Rabines A."/>
            <person name="Zheng H."/>
            <person name="Allen L.Z."/>
            <person name="Kuo A."/>
            <person name="Grigoriev I.V."/>
            <person name="Allen A.E."/>
            <person name="Hazlebeck D."/>
            <person name="Allen E.E."/>
        </authorList>
    </citation>
    <scope>NUCLEOTIDE SEQUENCE</scope>
    <source>
        <strain evidence="3">Hildebrandi</strain>
    </source>
</reference>
<evidence type="ECO:0000256" key="2">
    <source>
        <dbReference type="SAM" id="Phobius"/>
    </source>
</evidence>
<accession>A0A9K3Q2D6</accession>
<dbReference type="EMBL" id="JAGRRH010000006">
    <property type="protein sequence ID" value="KAG7368426.1"/>
    <property type="molecule type" value="Genomic_DNA"/>
</dbReference>
<reference evidence="3" key="2">
    <citation type="submission" date="2021-04" db="EMBL/GenBank/DDBJ databases">
        <authorList>
            <person name="Podell S."/>
        </authorList>
    </citation>
    <scope>NUCLEOTIDE SEQUENCE</scope>
    <source>
        <strain evidence="3">Hildebrandi</strain>
    </source>
</reference>
<dbReference type="InterPro" id="IPR021466">
    <property type="entry name" value="Put_rhamnosyl_transferase"/>
</dbReference>
<feature type="compositionally biased region" description="Polar residues" evidence="1">
    <location>
        <begin position="81"/>
        <end position="92"/>
    </location>
</feature>
<dbReference type="Pfam" id="PF11316">
    <property type="entry name" value="Rhamno_transf"/>
    <property type="match status" value="1"/>
</dbReference>
<keyword evidence="3" id="KW-0808">Transferase</keyword>
<evidence type="ECO:0000256" key="1">
    <source>
        <dbReference type="SAM" id="MobiDB-lite"/>
    </source>
</evidence>
<proteinExistence type="predicted"/>
<keyword evidence="2" id="KW-1133">Transmembrane helix</keyword>
<sequence length="572" mass="64526">MPPLESTDMKGEVETPPSNPYKRQRQQRDHGTMADWTDALVQHCRSSFRGNPRGEIAAAVVSPSTKLANMLSPLDRHRDPSISSLSCNTSGDNDGHDGNIYPHHYPKSPPTTNVKRKKGPTVAIFVYVVALSVALLAYTEYQLWQLSETERVHNNILTGSTNKTRSERIGSSVGLISTMINSNETLMMKKQSLMESNDDDDDDKERDDIAEEQTDTIIQIIHSRFMQNQPSLLHLGEARLHLFRHFFLRSLEEQSSKNFCCIIRTDPDLDPKLKQQIVAMLQASNLTHILVASNETPKSQYQDFVQGNIQPSDVWSGSLEQIRQYLRLDYTTGDDIQPSRIIETRLDADDGLHRYFVETIQAEADDNYSFESGSWRLWCVANHVEWQYQTIWNKTPSTSNDTGSIVALQVNYCVTPGLSIAFLGDDRSLESMPSTMNHEKLMHTRMCKAEKKISTSCRSFVPMTMGALRARTPTSAGMLNLVYNGSSMNRKYIRGATKQKDIQGKLWWAVRKFFGFSKIDATAINDYLNKHIKLIAEENLSGQCTKGHSCKNSSQILLKSIVEETSITEGAS</sequence>